<dbReference type="EMBL" id="JAGHQM010000474">
    <property type="protein sequence ID" value="KAH0559987.1"/>
    <property type="molecule type" value="Genomic_DNA"/>
</dbReference>
<evidence type="ECO:0000313" key="2">
    <source>
        <dbReference type="EMBL" id="KAH0559987.1"/>
    </source>
</evidence>
<dbReference type="AlphaFoldDB" id="A0A9P8LD41"/>
<gene>
    <name evidence="2" type="ORF">GP486_003489</name>
</gene>
<comment type="caution">
    <text evidence="2">The sequence shown here is derived from an EMBL/GenBank/DDBJ whole genome shotgun (WGS) entry which is preliminary data.</text>
</comment>
<dbReference type="InterPro" id="IPR046529">
    <property type="entry name" value="DUF6594"/>
</dbReference>
<sequence length="123" mass="14593">MQAELTILESQYDSIVEEDIESGENKRHSVYHMRRESNTLWQKSKEIRKLLEEYQQTLIRLDQVSKLKNVDERSYQALQRYLRSPEGVNNFLRGREANPWSEKNRSDLVTLSSRHVEADLLTV</sequence>
<keyword evidence="3" id="KW-1185">Reference proteome</keyword>
<reference evidence="2" key="1">
    <citation type="submission" date="2021-03" db="EMBL/GenBank/DDBJ databases">
        <title>Comparative genomics and phylogenomic investigation of the class Geoglossomycetes provide insights into ecological specialization and systematics.</title>
        <authorList>
            <person name="Melie T."/>
            <person name="Pirro S."/>
            <person name="Miller A.N."/>
            <person name="Quandt A."/>
        </authorList>
    </citation>
    <scope>NUCLEOTIDE SEQUENCE</scope>
    <source>
        <strain evidence="2">CAQ_001_2017</strain>
    </source>
</reference>
<name>A0A9P8LD41_9PEZI</name>
<protein>
    <recommendedName>
        <fullName evidence="1">DUF6594 domain-containing protein</fullName>
    </recommendedName>
</protein>
<proteinExistence type="predicted"/>
<dbReference type="PANTHER" id="PTHR34502">
    <property type="entry name" value="DUF6594 DOMAIN-CONTAINING PROTEIN-RELATED"/>
    <property type="match status" value="1"/>
</dbReference>
<feature type="domain" description="DUF6594" evidence="1">
    <location>
        <begin position="1"/>
        <end position="118"/>
    </location>
</feature>
<accession>A0A9P8LD41</accession>
<dbReference type="PANTHER" id="PTHR34502:SF5">
    <property type="entry name" value="DUF6594 DOMAIN-CONTAINING PROTEIN"/>
    <property type="match status" value="1"/>
</dbReference>
<evidence type="ECO:0000313" key="3">
    <source>
        <dbReference type="Proteomes" id="UP000750711"/>
    </source>
</evidence>
<dbReference type="Pfam" id="PF20237">
    <property type="entry name" value="DUF6594"/>
    <property type="match status" value="1"/>
</dbReference>
<dbReference type="Proteomes" id="UP000750711">
    <property type="component" value="Unassembled WGS sequence"/>
</dbReference>
<organism evidence="2 3">
    <name type="scientific">Trichoglossum hirsutum</name>
    <dbReference type="NCBI Taxonomy" id="265104"/>
    <lineage>
        <taxon>Eukaryota</taxon>
        <taxon>Fungi</taxon>
        <taxon>Dikarya</taxon>
        <taxon>Ascomycota</taxon>
        <taxon>Pezizomycotina</taxon>
        <taxon>Geoglossomycetes</taxon>
        <taxon>Geoglossales</taxon>
        <taxon>Geoglossaceae</taxon>
        <taxon>Trichoglossum</taxon>
    </lineage>
</organism>
<evidence type="ECO:0000259" key="1">
    <source>
        <dbReference type="Pfam" id="PF20237"/>
    </source>
</evidence>